<reference evidence="2" key="1">
    <citation type="journal article" date="2019" name="Int. J. Syst. Evol. Microbiol.">
        <title>The Global Catalogue of Microorganisms (GCM) 10K type strain sequencing project: providing services to taxonomists for standard genome sequencing and annotation.</title>
        <authorList>
            <consortium name="The Broad Institute Genomics Platform"/>
            <consortium name="The Broad Institute Genome Sequencing Center for Infectious Disease"/>
            <person name="Wu L."/>
            <person name="Ma J."/>
        </authorList>
    </citation>
    <scope>NUCLEOTIDE SEQUENCE [LARGE SCALE GENOMIC DNA]</scope>
    <source>
        <strain evidence="2">JCM 17923</strain>
    </source>
</reference>
<organism evidence="1 2">
    <name type="scientific">Hymenobacter saemangeumensis</name>
    <dbReference type="NCBI Taxonomy" id="1084522"/>
    <lineage>
        <taxon>Bacteria</taxon>
        <taxon>Pseudomonadati</taxon>
        <taxon>Bacteroidota</taxon>
        <taxon>Cytophagia</taxon>
        <taxon>Cytophagales</taxon>
        <taxon>Hymenobacteraceae</taxon>
        <taxon>Hymenobacter</taxon>
    </lineage>
</organism>
<dbReference type="EMBL" id="BAABGZ010000006">
    <property type="protein sequence ID" value="GAA4346792.1"/>
    <property type="molecule type" value="Genomic_DNA"/>
</dbReference>
<evidence type="ECO:0000313" key="2">
    <source>
        <dbReference type="Proteomes" id="UP001501153"/>
    </source>
</evidence>
<comment type="caution">
    <text evidence="1">The sequence shown here is derived from an EMBL/GenBank/DDBJ whole genome shotgun (WGS) entry which is preliminary data.</text>
</comment>
<protein>
    <recommendedName>
        <fullName evidence="3">STAS/SEC14 domain-containing protein</fullName>
    </recommendedName>
</protein>
<dbReference type="Proteomes" id="UP001501153">
    <property type="component" value="Unassembled WGS sequence"/>
</dbReference>
<dbReference type="RefSeq" id="WP_345232855.1">
    <property type="nucleotide sequence ID" value="NZ_BAABGZ010000006.1"/>
</dbReference>
<proteinExistence type="predicted"/>
<gene>
    <name evidence="1" type="ORF">GCM10023185_01370</name>
</gene>
<evidence type="ECO:0000313" key="1">
    <source>
        <dbReference type="EMBL" id="GAA4346792.1"/>
    </source>
</evidence>
<accession>A0ABP8HXD1</accession>
<evidence type="ECO:0008006" key="3">
    <source>
        <dbReference type="Google" id="ProtNLM"/>
    </source>
</evidence>
<sequence length="136" mass="15418">MLNDVISLAFRPDLGVFTMRWLEEPTQPADVQGYYEQALDAARPHHPACWLIDVRRRPMPDPHVALWFGTTWLPQVAALAAPRTLRLAYLLSPLRQRATFDDPALAPANARILAPNQLYVVETFLDEGAAMRWLLS</sequence>
<keyword evidence="2" id="KW-1185">Reference proteome</keyword>
<name>A0ABP8HXD1_9BACT</name>